<evidence type="ECO:0000313" key="9">
    <source>
        <dbReference type="EMBL" id="CCD23363.1"/>
    </source>
</evidence>
<feature type="compositionally biased region" description="Low complexity" evidence="7">
    <location>
        <begin position="428"/>
        <end position="462"/>
    </location>
</feature>
<accession>G0W6F2</accession>
<feature type="compositionally biased region" description="Low complexity" evidence="7">
    <location>
        <begin position="167"/>
        <end position="203"/>
    </location>
</feature>
<evidence type="ECO:0000256" key="7">
    <source>
        <dbReference type="SAM" id="MobiDB-lite"/>
    </source>
</evidence>
<dbReference type="OMA" id="RIKTGFH"/>
<proteinExistence type="predicted"/>
<dbReference type="CDD" id="cd00086">
    <property type="entry name" value="homeodomain"/>
    <property type="match status" value="1"/>
</dbReference>
<dbReference type="Pfam" id="PF00046">
    <property type="entry name" value="Homeodomain"/>
    <property type="match status" value="1"/>
</dbReference>
<dbReference type="OrthoDB" id="6159439at2759"/>
<dbReference type="GeneID" id="11497817"/>
<feature type="compositionally biased region" description="Polar residues" evidence="7">
    <location>
        <begin position="470"/>
        <end position="492"/>
    </location>
</feature>
<sequence length="595" mass="66777">MSAPFSTNENINNNTSHENGSNDDIRLTMLNEFMVNNNNNLDNFDFTINTNTNTNTNTSVTTTTNTNDNIIDDSASNITTNTNTTPNTNTNTNATKTKRKRAKGETLNILKQYFDQNPIPSLQERKNISKLTNMPEKNVRIWFQNRRAKLKKNGTILNIKKQQQQHSNSQKNKNNNNNNNNNENSSYSDDSNDNNSESNSNSDGSADAEDDINDAFFDRIPIDSNKNYYFIDSCSITVGSWNRMKNGSLLEKDYPIVNTLSNLSPISIDKIMANTTDLLILVSRKNDEINYFFSALADETKILFRIFFPLSSVQNCSLVLQTDNDILPTDLESIQQEEEKFGELKLTLTKSPTFAVYFVENTDDQLSLNQWSICEDFSEGKQVTDAFIGGSNLPHILKGLQNSLKFLNSYILDYKSTKEILPPSINTQSHLPSQSQAQSQQLQLHSHSQQHYQDNNNNNHNNHIPHDTNDSNNISNSFMPLSMVPSPSTSNSLISNVLSPPNIPQNALFSLLLDDQGTTSGAGAVTTDTHNNNNNTTNQETNSNDNENKNDNSNNNNNNNNNNAGMEPSILPTDLDNDSHSLFFDTYSHDTGKWL</sequence>
<feature type="domain" description="Homeobox" evidence="8">
    <location>
        <begin position="93"/>
        <end position="153"/>
    </location>
</feature>
<dbReference type="InterPro" id="IPR001356">
    <property type="entry name" value="HD"/>
</dbReference>
<gene>
    <name evidence="9" type="primary">NDAI0B03290</name>
    <name evidence="9" type="ordered locus">NDAI_0B03290</name>
</gene>
<dbReference type="HOGENOM" id="CLU_028430_2_0_1"/>
<keyword evidence="10" id="KW-1185">Reference proteome</keyword>
<dbReference type="InterPro" id="IPR017970">
    <property type="entry name" value="Homeobox_CS"/>
</dbReference>
<evidence type="ECO:0000256" key="4">
    <source>
        <dbReference type="ARBA" id="ARBA00023242"/>
    </source>
</evidence>
<feature type="DNA-binding region" description="Homeobox" evidence="5">
    <location>
        <begin position="95"/>
        <end position="154"/>
    </location>
</feature>
<dbReference type="AlphaFoldDB" id="G0W6F2"/>
<protein>
    <recommendedName>
        <fullName evidence="8">Homeobox domain-containing protein</fullName>
    </recommendedName>
</protein>
<evidence type="ECO:0000256" key="5">
    <source>
        <dbReference type="PROSITE-ProRule" id="PRU00108"/>
    </source>
</evidence>
<dbReference type="PANTHER" id="PTHR24324:SF5">
    <property type="entry name" value="HEMATOPOIETICALLY-EXPRESSED HOMEOBOX PROTEIN HHEX"/>
    <property type="match status" value="1"/>
</dbReference>
<dbReference type="GO" id="GO:0005829">
    <property type="term" value="C:cytosol"/>
    <property type="evidence" value="ECO:0007669"/>
    <property type="project" value="EnsemblFungi"/>
</dbReference>
<evidence type="ECO:0000259" key="8">
    <source>
        <dbReference type="PROSITE" id="PS50071"/>
    </source>
</evidence>
<comment type="subcellular location">
    <subcellularLocation>
        <location evidence="1 5 6">Nucleus</location>
    </subcellularLocation>
</comment>
<dbReference type="STRING" id="1071378.G0W6F2"/>
<feature type="compositionally biased region" description="Low complexity" evidence="7">
    <location>
        <begin position="77"/>
        <end position="95"/>
    </location>
</feature>
<evidence type="ECO:0000313" key="10">
    <source>
        <dbReference type="Proteomes" id="UP000000689"/>
    </source>
</evidence>
<name>G0W6F2_NAUDC</name>
<keyword evidence="2 5" id="KW-0238">DNA-binding</keyword>
<feature type="compositionally biased region" description="Low complexity" evidence="7">
    <location>
        <begin position="1"/>
        <end position="19"/>
    </location>
</feature>
<feature type="region of interest" description="Disordered" evidence="7">
    <location>
        <begin position="77"/>
        <end position="102"/>
    </location>
</feature>
<dbReference type="InterPro" id="IPR051000">
    <property type="entry name" value="Homeobox_DNA-bind_prot"/>
</dbReference>
<evidence type="ECO:0000256" key="2">
    <source>
        <dbReference type="ARBA" id="ARBA00023125"/>
    </source>
</evidence>
<reference evidence="9 10" key="1">
    <citation type="journal article" date="2011" name="Proc. Natl. Acad. Sci. U.S.A.">
        <title>Evolutionary erosion of yeast sex chromosomes by mating-type switching accidents.</title>
        <authorList>
            <person name="Gordon J.L."/>
            <person name="Armisen D."/>
            <person name="Proux-Wera E."/>
            <person name="Oheigeartaigh S.S."/>
            <person name="Byrne K.P."/>
            <person name="Wolfe K.H."/>
        </authorList>
    </citation>
    <scope>NUCLEOTIDE SEQUENCE [LARGE SCALE GENOMIC DNA]</scope>
    <source>
        <strain evidence="10">ATCC 10597 / BCRC 20456 / CBS 421 / NBRC 0211 / NRRL Y-12639</strain>
    </source>
</reference>
<keyword evidence="4 5" id="KW-0539">Nucleus</keyword>
<dbReference type="GO" id="GO:0120213">
    <property type="term" value="P:regulation of histidine biosynthetic process"/>
    <property type="evidence" value="ECO:0007669"/>
    <property type="project" value="EnsemblFungi"/>
</dbReference>
<keyword evidence="3 5" id="KW-0371">Homeobox</keyword>
<dbReference type="PANTHER" id="PTHR24324">
    <property type="entry name" value="HOMEOBOX PROTEIN HHEX"/>
    <property type="match status" value="1"/>
</dbReference>
<evidence type="ECO:0000256" key="6">
    <source>
        <dbReference type="RuleBase" id="RU000682"/>
    </source>
</evidence>
<dbReference type="GO" id="GO:0006141">
    <property type="term" value="P:regulation of purine nucleobase metabolic process"/>
    <property type="evidence" value="ECO:0007669"/>
    <property type="project" value="EnsemblFungi"/>
</dbReference>
<dbReference type="Gene3D" id="1.10.10.60">
    <property type="entry name" value="Homeodomain-like"/>
    <property type="match status" value="1"/>
</dbReference>
<feature type="region of interest" description="Disordered" evidence="7">
    <location>
        <begin position="1"/>
        <end position="23"/>
    </location>
</feature>
<dbReference type="eggNOG" id="KOG0486">
    <property type="taxonomic scope" value="Eukaryota"/>
</dbReference>
<dbReference type="EMBL" id="HE580268">
    <property type="protein sequence ID" value="CCD23363.1"/>
    <property type="molecule type" value="Genomic_DNA"/>
</dbReference>
<feature type="compositionally biased region" description="Low complexity" evidence="7">
    <location>
        <begin position="526"/>
        <end position="563"/>
    </location>
</feature>
<evidence type="ECO:0000256" key="3">
    <source>
        <dbReference type="ARBA" id="ARBA00023155"/>
    </source>
</evidence>
<feature type="region of interest" description="Disordered" evidence="7">
    <location>
        <begin position="161"/>
        <end position="209"/>
    </location>
</feature>
<dbReference type="SMART" id="SM00389">
    <property type="entry name" value="HOX"/>
    <property type="match status" value="1"/>
</dbReference>
<dbReference type="GO" id="GO:0006338">
    <property type="term" value="P:chromatin remodeling"/>
    <property type="evidence" value="ECO:0007669"/>
    <property type="project" value="EnsemblFungi"/>
</dbReference>
<dbReference type="PROSITE" id="PS50071">
    <property type="entry name" value="HOMEOBOX_2"/>
    <property type="match status" value="1"/>
</dbReference>
<dbReference type="GO" id="GO:0000978">
    <property type="term" value="F:RNA polymerase II cis-regulatory region sequence-specific DNA binding"/>
    <property type="evidence" value="ECO:0007669"/>
    <property type="project" value="EnsemblFungi"/>
</dbReference>
<feature type="region of interest" description="Disordered" evidence="7">
    <location>
        <begin position="520"/>
        <end position="573"/>
    </location>
</feature>
<dbReference type="InterPro" id="IPR009057">
    <property type="entry name" value="Homeodomain-like_sf"/>
</dbReference>
<dbReference type="GO" id="GO:0001228">
    <property type="term" value="F:DNA-binding transcription activator activity, RNA polymerase II-specific"/>
    <property type="evidence" value="ECO:0007669"/>
    <property type="project" value="EnsemblFungi"/>
</dbReference>
<dbReference type="SUPFAM" id="SSF46689">
    <property type="entry name" value="Homeodomain-like"/>
    <property type="match status" value="1"/>
</dbReference>
<dbReference type="GO" id="GO:0045937">
    <property type="term" value="P:positive regulation of phosphate metabolic process"/>
    <property type="evidence" value="ECO:0007669"/>
    <property type="project" value="EnsemblFungi"/>
</dbReference>
<dbReference type="KEGG" id="ndi:NDAI_0B03290"/>
<dbReference type="Proteomes" id="UP000000689">
    <property type="component" value="Chromosome 2"/>
</dbReference>
<feature type="region of interest" description="Disordered" evidence="7">
    <location>
        <begin position="423"/>
        <end position="492"/>
    </location>
</feature>
<dbReference type="GO" id="GO:0030154">
    <property type="term" value="P:cell differentiation"/>
    <property type="evidence" value="ECO:0007669"/>
    <property type="project" value="TreeGrafter"/>
</dbReference>
<dbReference type="RefSeq" id="XP_003668606.1">
    <property type="nucleotide sequence ID" value="XM_003668558.1"/>
</dbReference>
<evidence type="ECO:0000256" key="1">
    <source>
        <dbReference type="ARBA" id="ARBA00004123"/>
    </source>
</evidence>
<organism evidence="9 10">
    <name type="scientific">Naumovozyma dairenensis (strain ATCC 10597 / BCRC 20456 / CBS 421 / NBRC 0211 / NRRL Y-12639)</name>
    <name type="common">Saccharomyces dairenensis</name>
    <dbReference type="NCBI Taxonomy" id="1071378"/>
    <lineage>
        <taxon>Eukaryota</taxon>
        <taxon>Fungi</taxon>
        <taxon>Dikarya</taxon>
        <taxon>Ascomycota</taxon>
        <taxon>Saccharomycotina</taxon>
        <taxon>Saccharomycetes</taxon>
        <taxon>Saccharomycetales</taxon>
        <taxon>Saccharomycetaceae</taxon>
        <taxon>Naumovozyma</taxon>
    </lineage>
</organism>
<dbReference type="PROSITE" id="PS00027">
    <property type="entry name" value="HOMEOBOX_1"/>
    <property type="match status" value="1"/>
</dbReference>
<dbReference type="GO" id="GO:0005634">
    <property type="term" value="C:nucleus"/>
    <property type="evidence" value="ECO:0007669"/>
    <property type="project" value="UniProtKB-SubCell"/>
</dbReference>